<feature type="region of interest" description="Disordered" evidence="2">
    <location>
        <begin position="106"/>
        <end position="146"/>
    </location>
</feature>
<keyword evidence="4" id="KW-1185">Reference proteome</keyword>
<feature type="region of interest" description="Disordered" evidence="2">
    <location>
        <begin position="393"/>
        <end position="428"/>
    </location>
</feature>
<evidence type="ECO:0000256" key="2">
    <source>
        <dbReference type="SAM" id="MobiDB-lite"/>
    </source>
</evidence>
<evidence type="ECO:0000313" key="3">
    <source>
        <dbReference type="EMBL" id="KAK9393841.1"/>
    </source>
</evidence>
<keyword evidence="1" id="KW-0727">SH2 domain</keyword>
<dbReference type="Gene3D" id="3.30.505.10">
    <property type="entry name" value="SH2 domain"/>
    <property type="match status" value="1"/>
</dbReference>
<dbReference type="EMBL" id="JAOTOJ010000012">
    <property type="protein sequence ID" value="KAK9393841.1"/>
    <property type="molecule type" value="Genomic_DNA"/>
</dbReference>
<evidence type="ECO:0000313" key="4">
    <source>
        <dbReference type="Proteomes" id="UP001474421"/>
    </source>
</evidence>
<protein>
    <submittedName>
        <fullName evidence="3">SH2 domain-containing protein 7-like</fullName>
    </submittedName>
</protein>
<accession>A0AAW1AVI4</accession>
<feature type="compositionally biased region" description="Basic and acidic residues" evidence="2">
    <location>
        <begin position="182"/>
        <end position="202"/>
    </location>
</feature>
<proteinExistence type="predicted"/>
<feature type="compositionally biased region" description="Basic and acidic residues" evidence="2">
    <location>
        <begin position="120"/>
        <end position="138"/>
    </location>
</feature>
<feature type="compositionally biased region" description="Low complexity" evidence="2">
    <location>
        <begin position="411"/>
        <end position="422"/>
    </location>
</feature>
<dbReference type="PANTHER" id="PTHR14388">
    <property type="entry name" value="T CELL-SPECIFIC ADAPTER PROTEIN TSAD"/>
    <property type="match status" value="1"/>
</dbReference>
<comment type="caution">
    <text evidence="3">The sequence shown here is derived from an EMBL/GenBank/DDBJ whole genome shotgun (WGS) entry which is preliminary data.</text>
</comment>
<reference evidence="3 4" key="1">
    <citation type="journal article" date="2024" name="Proc. Natl. Acad. Sci. U.S.A.">
        <title>The genetic regulatory architecture and epigenomic basis for age-related changes in rattlesnake venom.</title>
        <authorList>
            <person name="Hogan M.P."/>
            <person name="Holding M.L."/>
            <person name="Nystrom G.S."/>
            <person name="Colston T.J."/>
            <person name="Bartlett D.A."/>
            <person name="Mason A.J."/>
            <person name="Ellsworth S.A."/>
            <person name="Rautsaw R.M."/>
            <person name="Lawrence K.C."/>
            <person name="Strickland J.L."/>
            <person name="He B."/>
            <person name="Fraser P."/>
            <person name="Margres M.J."/>
            <person name="Gilbert D.M."/>
            <person name="Gibbs H.L."/>
            <person name="Parkinson C.L."/>
            <person name="Rokyta D.R."/>
        </authorList>
    </citation>
    <scope>NUCLEOTIDE SEQUENCE [LARGE SCALE GENOMIC DNA]</scope>
    <source>
        <strain evidence="3">DRR0105</strain>
    </source>
</reference>
<dbReference type="GO" id="GO:0005737">
    <property type="term" value="C:cytoplasm"/>
    <property type="evidence" value="ECO:0007669"/>
    <property type="project" value="TreeGrafter"/>
</dbReference>
<gene>
    <name evidence="3" type="ORF">NXF25_015504</name>
</gene>
<dbReference type="AlphaFoldDB" id="A0AAW1AVI4"/>
<dbReference type="SUPFAM" id="SSF55550">
    <property type="entry name" value="SH2 domain"/>
    <property type="match status" value="1"/>
</dbReference>
<dbReference type="PANTHER" id="PTHR14388:SF6">
    <property type="entry name" value="SH2 DOMAIN-CONTAINING PROTEIN 7"/>
    <property type="match status" value="1"/>
</dbReference>
<name>A0AAW1AVI4_CROAD</name>
<feature type="region of interest" description="Disordered" evidence="2">
    <location>
        <begin position="165"/>
        <end position="211"/>
    </location>
</feature>
<evidence type="ECO:0000256" key="1">
    <source>
        <dbReference type="ARBA" id="ARBA00022999"/>
    </source>
</evidence>
<dbReference type="Proteomes" id="UP001474421">
    <property type="component" value="Unassembled WGS sequence"/>
</dbReference>
<dbReference type="InterPro" id="IPR036860">
    <property type="entry name" value="SH2_dom_sf"/>
</dbReference>
<sequence length="461" mass="51388">MGDRSPPQMAFFLTCRGKDRCRHFVISCHRNGQYVVSGDTRMHPNLAELISYYQRSEIQPFGESLTSACPKMEEKSIYDEISSDRSPCADAPALSRSPSADLLVTWSKSTNQPGHPRIPPQEEQKSCFKEHQNSKGDPDAVSPIPHRSRLLESLSLEEEIVDEGTMYSAVKKPPLDNRSLGKSKEGCRNFGDTKAKEPEGPGHGHSSPCQRKTGTVFGLTKQSDTPFTMKVNPAETAQAEPIYSRITLDQPKSFWISAGPHSHQSAFPSSKKSAVSNYPPSKLSSTLLNKSKYLMEFHESPLGINLGSMGSREHGQLKQPKSWFEPPKEPMEEKVFQLKNQRSTLWADNTSNTQESFRWAKGVFLGSEKLPKASLAKSKGSYDQISTKFGQSSKIHINPESPYEKIPDPYAQGSSTTSQAAALEDPYEQIPYLPGKRIEGKVTQKSEKPRKFLFAEKKDKS</sequence>
<organism evidence="3 4">
    <name type="scientific">Crotalus adamanteus</name>
    <name type="common">Eastern diamondback rattlesnake</name>
    <dbReference type="NCBI Taxonomy" id="8729"/>
    <lineage>
        <taxon>Eukaryota</taxon>
        <taxon>Metazoa</taxon>
        <taxon>Chordata</taxon>
        <taxon>Craniata</taxon>
        <taxon>Vertebrata</taxon>
        <taxon>Euteleostomi</taxon>
        <taxon>Lepidosauria</taxon>
        <taxon>Squamata</taxon>
        <taxon>Bifurcata</taxon>
        <taxon>Unidentata</taxon>
        <taxon>Episquamata</taxon>
        <taxon>Toxicofera</taxon>
        <taxon>Serpentes</taxon>
        <taxon>Colubroidea</taxon>
        <taxon>Viperidae</taxon>
        <taxon>Crotalinae</taxon>
        <taxon>Crotalus</taxon>
    </lineage>
</organism>